<feature type="transmembrane region" description="Helical" evidence="1">
    <location>
        <begin position="168"/>
        <end position="187"/>
    </location>
</feature>
<dbReference type="Proteomes" id="UP001597383">
    <property type="component" value="Unassembled WGS sequence"/>
</dbReference>
<name>A0ABW4W2W8_9BACI</name>
<keyword evidence="1" id="KW-1133">Transmembrane helix</keyword>
<feature type="transmembrane region" description="Helical" evidence="1">
    <location>
        <begin position="255"/>
        <end position="277"/>
    </location>
</feature>
<feature type="transmembrane region" description="Helical" evidence="1">
    <location>
        <begin position="66"/>
        <end position="99"/>
    </location>
</feature>
<keyword evidence="1" id="KW-0472">Membrane</keyword>
<comment type="caution">
    <text evidence="2">The sequence shown here is derived from an EMBL/GenBank/DDBJ whole genome shotgun (WGS) entry which is preliminary data.</text>
</comment>
<dbReference type="RefSeq" id="WP_377557729.1">
    <property type="nucleotide sequence ID" value="NZ_JBHUHQ010000016.1"/>
</dbReference>
<proteinExistence type="predicted"/>
<protein>
    <recommendedName>
        <fullName evidence="4">DUF4129 domain-containing protein</fullName>
    </recommendedName>
</protein>
<accession>A0ABW4W2W8</accession>
<gene>
    <name evidence="2" type="ORF">ACFSJF_12615</name>
</gene>
<evidence type="ECO:0000313" key="2">
    <source>
        <dbReference type="EMBL" id="MFD2045115.1"/>
    </source>
</evidence>
<feature type="transmembrane region" description="Helical" evidence="1">
    <location>
        <begin position="39"/>
        <end position="60"/>
    </location>
</feature>
<reference evidence="3" key="1">
    <citation type="journal article" date="2019" name="Int. J. Syst. Evol. Microbiol.">
        <title>The Global Catalogue of Microorganisms (GCM) 10K type strain sequencing project: providing services to taxonomists for standard genome sequencing and annotation.</title>
        <authorList>
            <consortium name="The Broad Institute Genomics Platform"/>
            <consortium name="The Broad Institute Genome Sequencing Center for Infectious Disease"/>
            <person name="Wu L."/>
            <person name="Ma J."/>
        </authorList>
    </citation>
    <scope>NUCLEOTIDE SEQUENCE [LARGE SCALE GENOMIC DNA]</scope>
    <source>
        <strain evidence="3">R28</strain>
    </source>
</reference>
<feature type="transmembrane region" description="Helical" evidence="1">
    <location>
        <begin position="12"/>
        <end position="32"/>
    </location>
</feature>
<evidence type="ECO:0000313" key="3">
    <source>
        <dbReference type="Proteomes" id="UP001597383"/>
    </source>
</evidence>
<feature type="transmembrane region" description="Helical" evidence="1">
    <location>
        <begin position="134"/>
        <end position="156"/>
    </location>
</feature>
<sequence>MQPNLSASITYAYHFLCEVIIMFLIALPFFYFRFMFVPYGSYLVISIVACILFTFITQYTTRNIWYIVIAPLLFIIFNMLDYPMIFTVLFSLLFVWRYIDIRKEELISRENIYILFTLLLTAILSILVRDSFIMFYPFLQFVILFLGYITSQLVVVNKDDRKQIDFKLPLYFIGILAAGAAVFFFIFEAARNLALNVGQGFLNTIGGVIKGFSDILSFLTVNQRDWPEQTTEEAKHGDGYWNQLEEYNVVEGMSIFLILAIAILLLTIVTFFIIILWKKRSKQKLKQAEQNSAVSYSNLSSTAGEGTYSRNPFRKYFTKPSDPIRKLVYQFERKASKQNKGRRSFETIEDWFARINVGTTINVYQKVRYGDKQASEEEVKALKVHMKEMEAKLDN</sequence>
<keyword evidence="3" id="KW-1185">Reference proteome</keyword>
<evidence type="ECO:0000256" key="1">
    <source>
        <dbReference type="SAM" id="Phobius"/>
    </source>
</evidence>
<evidence type="ECO:0008006" key="4">
    <source>
        <dbReference type="Google" id="ProtNLM"/>
    </source>
</evidence>
<keyword evidence="1" id="KW-0812">Transmembrane</keyword>
<feature type="transmembrane region" description="Helical" evidence="1">
    <location>
        <begin position="111"/>
        <end position="128"/>
    </location>
</feature>
<dbReference type="EMBL" id="JBHUHQ010000016">
    <property type="protein sequence ID" value="MFD2045115.1"/>
    <property type="molecule type" value="Genomic_DNA"/>
</dbReference>
<organism evidence="2 3">
    <name type="scientific">Ornithinibacillus salinisoli</name>
    <dbReference type="NCBI Taxonomy" id="1848459"/>
    <lineage>
        <taxon>Bacteria</taxon>
        <taxon>Bacillati</taxon>
        <taxon>Bacillota</taxon>
        <taxon>Bacilli</taxon>
        <taxon>Bacillales</taxon>
        <taxon>Bacillaceae</taxon>
        <taxon>Ornithinibacillus</taxon>
    </lineage>
</organism>